<accession>A0A099I7E8</accession>
<name>A0A099I7E8_CLOIN</name>
<organism evidence="2 3">
    <name type="scientific">Clostridium innocuum</name>
    <dbReference type="NCBI Taxonomy" id="1522"/>
    <lineage>
        <taxon>Bacteria</taxon>
        <taxon>Bacillati</taxon>
        <taxon>Bacillota</taxon>
        <taxon>Clostridia</taxon>
        <taxon>Eubacteriales</taxon>
        <taxon>Clostridiaceae</taxon>
        <taxon>Clostridium</taxon>
    </lineage>
</organism>
<dbReference type="Pfam" id="PF14262">
    <property type="entry name" value="Cthe_2159"/>
    <property type="match status" value="1"/>
</dbReference>
<dbReference type="PROSITE" id="PS51257">
    <property type="entry name" value="PROKAR_LIPOPROTEIN"/>
    <property type="match status" value="1"/>
</dbReference>
<dbReference type="EMBL" id="JQIF01000044">
    <property type="protein sequence ID" value="KGJ53187.1"/>
    <property type="molecule type" value="Genomic_DNA"/>
</dbReference>
<feature type="chain" id="PRO_5038575267" description="Carbohydrate-binding domain-containing protein" evidence="1">
    <location>
        <begin position="21"/>
        <end position="579"/>
    </location>
</feature>
<comment type="caution">
    <text evidence="2">The sequence shown here is derived from an EMBL/GenBank/DDBJ whole genome shotgun (WGS) entry which is preliminary data.</text>
</comment>
<dbReference type="Proteomes" id="UP000030008">
    <property type="component" value="Unassembled WGS sequence"/>
</dbReference>
<dbReference type="InterPro" id="IPR025584">
    <property type="entry name" value="Cthe_2159"/>
</dbReference>
<dbReference type="AlphaFoldDB" id="A0A099I7E8"/>
<keyword evidence="1" id="KW-0732">Signal</keyword>
<evidence type="ECO:0000313" key="2">
    <source>
        <dbReference type="EMBL" id="KGJ53187.1"/>
    </source>
</evidence>
<evidence type="ECO:0000313" key="3">
    <source>
        <dbReference type="Proteomes" id="UP000030008"/>
    </source>
</evidence>
<dbReference type="RefSeq" id="WP_044905384.1">
    <property type="nucleotide sequence ID" value="NZ_JQIF01000044.1"/>
</dbReference>
<gene>
    <name evidence="2" type="ORF">CIAN88_10625</name>
</gene>
<protein>
    <recommendedName>
        <fullName evidence="4">Carbohydrate-binding domain-containing protein</fullName>
    </recommendedName>
</protein>
<evidence type="ECO:0008006" key="4">
    <source>
        <dbReference type="Google" id="ProtNLM"/>
    </source>
</evidence>
<evidence type="ECO:0000256" key="1">
    <source>
        <dbReference type="SAM" id="SignalP"/>
    </source>
</evidence>
<proteinExistence type="predicted"/>
<reference evidence="2 3" key="1">
    <citation type="submission" date="2014-08" db="EMBL/GenBank/DDBJ databases">
        <title>Clostridium innocuum, an unnegligible vancomycin-resistant pathogen causing extra-intestinal infections.</title>
        <authorList>
            <person name="Feng Y."/>
            <person name="Chiu C.-H."/>
        </authorList>
    </citation>
    <scope>NUCLEOTIDE SEQUENCE [LARGE SCALE GENOMIC DNA]</scope>
    <source>
        <strain evidence="2 3">AN88</strain>
    </source>
</reference>
<feature type="signal peptide" evidence="1">
    <location>
        <begin position="1"/>
        <end position="20"/>
    </location>
</feature>
<sequence length="579" mass="60141">MNYKKAAWMSAFLAGALVLAGCQSDSDTEDTTSAVNTNTSAVKQSSTLSLEAEDYDTEINDAQKISLDEQSGDVKITKAGTYQLSGTLKNGSVVVDAKAAVVRIVLDNAHIRSKNSAPIYVKQADKVIITLPKGTASSLKDTASYTVDEKEEPSAALFSKDDLTINGSGTLNITASYKNGIQCKDTLKLVDTNLNITAENDGIKARDALLIYKGSYTVKAQGDGIVTTNEKEGGNLSIDQGTFAIDAQQDGLQSAGDLTIYDGIFTVTSGGGSVDKVGTGSALQPWGEFDDHDEAVQKSQKGIKAAKNMVLYKGSYTISSHDDALHANGSMDIKGGTYTLSSDDDGVHADDTLTIQNGTIQVKQSYEGMEANTIQIKGGALQIKASDDGINAAGDLGNPLLTIDGGTIYVDADGDGVDSNQDIVMNDGTLIVMGPESGGNGALDYDGSFAMNGGTLVAVGSSDMAMAPSTSSTQPSLMIRTDSTQPAETILYVQDEDGETILGVSSVKAWQNVVISTGTLKKGSTYDIYVGGSASSVKNGVFTNAKGGTLLASMTLNDVVSTYGNAGMLQGPQGGGRHP</sequence>